<organism evidence="1">
    <name type="scientific">marine sediment metagenome</name>
    <dbReference type="NCBI Taxonomy" id="412755"/>
    <lineage>
        <taxon>unclassified sequences</taxon>
        <taxon>metagenomes</taxon>
        <taxon>ecological metagenomes</taxon>
    </lineage>
</organism>
<gene>
    <name evidence="1" type="ORF">S06H3_57967</name>
</gene>
<dbReference type="Pfam" id="PF13385">
    <property type="entry name" value="Laminin_G_3"/>
    <property type="match status" value="1"/>
</dbReference>
<protein>
    <recommendedName>
        <fullName evidence="2">LamG-like jellyroll fold domain-containing protein</fullName>
    </recommendedName>
</protein>
<proteinExistence type="predicted"/>
<comment type="caution">
    <text evidence="1">The sequence shown here is derived from an EMBL/GenBank/DDBJ whole genome shotgun (WGS) entry which is preliminary data.</text>
</comment>
<feature type="non-terminal residue" evidence="1">
    <location>
        <position position="217"/>
    </location>
</feature>
<name>X1Q8R2_9ZZZZ</name>
<dbReference type="Gene3D" id="2.60.120.200">
    <property type="match status" value="1"/>
</dbReference>
<dbReference type="InterPro" id="IPR013320">
    <property type="entry name" value="ConA-like_dom_sf"/>
</dbReference>
<evidence type="ECO:0008006" key="2">
    <source>
        <dbReference type="Google" id="ProtNLM"/>
    </source>
</evidence>
<dbReference type="EMBL" id="BARV01037473">
    <property type="protein sequence ID" value="GAI51176.1"/>
    <property type="molecule type" value="Genomic_DNA"/>
</dbReference>
<sequence length="217" mass="24878">REPVGKIPFPIFRVAYSDHSSWDMAWLRIDYNGNGFDAFVTDANLGRARVSHKVSSLPEPEKWTHFALTWDETKGIRFYLDGKLVGQKDTTAVFYAGLDQFGPHSRIISPYQVQSLYNFQRGGDIDEICIYDRMLPAEKIALLAEGKLVTGLKPLTRDLNDSTARDEWLLRYGWNRPGDVPPYLSGSTTTVRKVEIHDVYDIKQWFWKGTDGIRETT</sequence>
<evidence type="ECO:0000313" key="1">
    <source>
        <dbReference type="EMBL" id="GAI51176.1"/>
    </source>
</evidence>
<dbReference type="SUPFAM" id="SSF49899">
    <property type="entry name" value="Concanavalin A-like lectins/glucanases"/>
    <property type="match status" value="1"/>
</dbReference>
<dbReference type="AlphaFoldDB" id="X1Q8R2"/>
<reference evidence="1" key="1">
    <citation type="journal article" date="2014" name="Front. Microbiol.">
        <title>High frequency of phylogenetically diverse reductive dehalogenase-homologous genes in deep subseafloor sedimentary metagenomes.</title>
        <authorList>
            <person name="Kawai M."/>
            <person name="Futagami T."/>
            <person name="Toyoda A."/>
            <person name="Takaki Y."/>
            <person name="Nishi S."/>
            <person name="Hori S."/>
            <person name="Arai W."/>
            <person name="Tsubouchi T."/>
            <person name="Morono Y."/>
            <person name="Uchiyama I."/>
            <person name="Ito T."/>
            <person name="Fujiyama A."/>
            <person name="Inagaki F."/>
            <person name="Takami H."/>
        </authorList>
    </citation>
    <scope>NUCLEOTIDE SEQUENCE</scope>
    <source>
        <strain evidence="1">Expedition CK06-06</strain>
    </source>
</reference>
<feature type="non-terminal residue" evidence="1">
    <location>
        <position position="1"/>
    </location>
</feature>
<accession>X1Q8R2</accession>